<dbReference type="InterPro" id="IPR001347">
    <property type="entry name" value="SIS_dom"/>
</dbReference>
<dbReference type="GO" id="GO:0003677">
    <property type="term" value="F:DNA binding"/>
    <property type="evidence" value="ECO:0007669"/>
    <property type="project" value="InterPro"/>
</dbReference>
<gene>
    <name evidence="3" type="ORF">DVT68_06145</name>
</gene>
<dbReference type="RefSeq" id="WP_114824104.1">
    <property type="nucleotide sequence ID" value="NZ_QQSY01000001.1"/>
</dbReference>
<dbReference type="EMBL" id="QQSY01000001">
    <property type="protein sequence ID" value="RDJ00379.1"/>
    <property type="molecule type" value="Genomic_DNA"/>
</dbReference>
<keyword evidence="4" id="KW-1185">Reference proteome</keyword>
<dbReference type="InterPro" id="IPR047640">
    <property type="entry name" value="RpiR-like"/>
</dbReference>
<dbReference type="InterPro" id="IPR009057">
    <property type="entry name" value="Homeodomain-like_sf"/>
</dbReference>
<name>A0A370KCM6_9GAMM</name>
<dbReference type="AlphaFoldDB" id="A0A370KCM6"/>
<dbReference type="PROSITE" id="PS51071">
    <property type="entry name" value="HTH_RPIR"/>
    <property type="match status" value="1"/>
</dbReference>
<dbReference type="SUPFAM" id="SSF53697">
    <property type="entry name" value="SIS domain"/>
    <property type="match status" value="1"/>
</dbReference>
<dbReference type="GO" id="GO:0003700">
    <property type="term" value="F:DNA-binding transcription factor activity"/>
    <property type="evidence" value="ECO:0007669"/>
    <property type="project" value="InterPro"/>
</dbReference>
<evidence type="ECO:0000313" key="4">
    <source>
        <dbReference type="Proteomes" id="UP000254711"/>
    </source>
</evidence>
<dbReference type="GO" id="GO:1901135">
    <property type="term" value="P:carbohydrate derivative metabolic process"/>
    <property type="evidence" value="ECO:0007669"/>
    <property type="project" value="InterPro"/>
</dbReference>
<sequence>MTKDLQQKLKDHWESFTASEQKIASYLLHNMRDVPFETAASLSKRVGVSQMTVGRFLRNLGYEGVGDLKEELRGDASWRHLYKDVERSRDPDPLASHLEAEIRALTTTHALAGSREWKSVVKLLSSAHRVTVSSFHHGTFLGLGFAAMLQQVRPHVSFNSGVDGGYIDMLLDSTKHDCVVLIDMRRYFKQFRVLAEAVVERGIPLVLITDTECYWARELTPNVLMIQADRAWHSFSAYTSLFSLLTTAMVQEESDVMQRIGEINELRQRFAGYVGSGSGREKDVAGASRKGPGAAASSRKARRGGPRKA</sequence>
<dbReference type="Proteomes" id="UP000254711">
    <property type="component" value="Unassembled WGS sequence"/>
</dbReference>
<organism evidence="3 4">
    <name type="scientific">Dyella solisilvae</name>
    <dbReference type="NCBI Taxonomy" id="1920168"/>
    <lineage>
        <taxon>Bacteria</taxon>
        <taxon>Pseudomonadati</taxon>
        <taxon>Pseudomonadota</taxon>
        <taxon>Gammaproteobacteria</taxon>
        <taxon>Lysobacterales</taxon>
        <taxon>Rhodanobacteraceae</taxon>
        <taxon>Dyella</taxon>
    </lineage>
</organism>
<dbReference type="GO" id="GO:0097367">
    <property type="term" value="F:carbohydrate derivative binding"/>
    <property type="evidence" value="ECO:0007669"/>
    <property type="project" value="InterPro"/>
</dbReference>
<evidence type="ECO:0000313" key="3">
    <source>
        <dbReference type="EMBL" id="RDJ00379.1"/>
    </source>
</evidence>
<proteinExistence type="predicted"/>
<dbReference type="InterPro" id="IPR000281">
    <property type="entry name" value="HTH_RpiR"/>
</dbReference>
<comment type="caution">
    <text evidence="3">The sequence shown here is derived from an EMBL/GenBank/DDBJ whole genome shotgun (WGS) entry which is preliminary data.</text>
</comment>
<dbReference type="Gene3D" id="3.40.50.10490">
    <property type="entry name" value="Glucose-6-phosphate isomerase like protein, domain 1"/>
    <property type="match status" value="1"/>
</dbReference>
<feature type="region of interest" description="Disordered" evidence="1">
    <location>
        <begin position="276"/>
        <end position="309"/>
    </location>
</feature>
<dbReference type="Pfam" id="PF01418">
    <property type="entry name" value="HTH_6"/>
    <property type="match status" value="1"/>
</dbReference>
<dbReference type="Pfam" id="PF01380">
    <property type="entry name" value="SIS"/>
    <property type="match status" value="1"/>
</dbReference>
<dbReference type="InterPro" id="IPR036388">
    <property type="entry name" value="WH-like_DNA-bd_sf"/>
</dbReference>
<dbReference type="PANTHER" id="PTHR30514:SF18">
    <property type="entry name" value="RPIR-FAMILY TRANSCRIPTIONAL REGULATOR"/>
    <property type="match status" value="1"/>
</dbReference>
<dbReference type="OrthoDB" id="8582409at2"/>
<accession>A0A370KCM6</accession>
<dbReference type="PANTHER" id="PTHR30514">
    <property type="entry name" value="GLUCOKINASE"/>
    <property type="match status" value="1"/>
</dbReference>
<dbReference type="InterPro" id="IPR046348">
    <property type="entry name" value="SIS_dom_sf"/>
</dbReference>
<dbReference type="Gene3D" id="1.10.10.10">
    <property type="entry name" value="Winged helix-like DNA-binding domain superfamily/Winged helix DNA-binding domain"/>
    <property type="match status" value="1"/>
</dbReference>
<dbReference type="SUPFAM" id="SSF46689">
    <property type="entry name" value="Homeodomain-like"/>
    <property type="match status" value="1"/>
</dbReference>
<evidence type="ECO:0000256" key="1">
    <source>
        <dbReference type="SAM" id="MobiDB-lite"/>
    </source>
</evidence>
<reference evidence="3 4" key="1">
    <citation type="submission" date="2018-07" db="EMBL/GenBank/DDBJ databases">
        <title>Dyella solisilvae sp. nov., isolated from the pine and broad-leaved mixed forest soil.</title>
        <authorList>
            <person name="Gao Z."/>
            <person name="Qiu L."/>
        </authorList>
    </citation>
    <scope>NUCLEOTIDE SEQUENCE [LARGE SCALE GENOMIC DNA]</scope>
    <source>
        <strain evidence="3 4">DHG54</strain>
    </source>
</reference>
<evidence type="ECO:0000259" key="2">
    <source>
        <dbReference type="PROSITE" id="PS51071"/>
    </source>
</evidence>
<feature type="compositionally biased region" description="Basic residues" evidence="1">
    <location>
        <begin position="299"/>
        <end position="309"/>
    </location>
</feature>
<protein>
    <submittedName>
        <fullName evidence="3">MurR/RpiR family transcriptional regulator</fullName>
    </submittedName>
</protein>
<feature type="domain" description="HTH rpiR-type" evidence="2">
    <location>
        <begin position="3"/>
        <end position="79"/>
    </location>
</feature>